<gene>
    <name evidence="3" type="ORF">TDIB3V08_LOCUS8414</name>
</gene>
<dbReference type="AlphaFoldDB" id="A0A7R8VPB1"/>
<name>A0A7R8VPB1_TIMDO</name>
<feature type="region of interest" description="Disordered" evidence="2">
    <location>
        <begin position="52"/>
        <end position="72"/>
    </location>
</feature>
<evidence type="ECO:0000313" key="3">
    <source>
        <dbReference type="EMBL" id="CAD7202229.1"/>
    </source>
</evidence>
<evidence type="ECO:0000256" key="2">
    <source>
        <dbReference type="SAM" id="MobiDB-lite"/>
    </source>
</evidence>
<sequence>MRDEELQGLLQEETALQLEHRELLSLQSDLQGRVQVERAEIERLRAQLVTKSFNENSSEGSSSDTDDPEVSTRIEELKKENQLLQEKKSSLVRRIMEEREACLRLRVQLSLVRLSQESKQL</sequence>
<keyword evidence="1" id="KW-0175">Coiled coil</keyword>
<reference evidence="3" key="1">
    <citation type="submission" date="2020-11" db="EMBL/GenBank/DDBJ databases">
        <authorList>
            <person name="Tran Van P."/>
        </authorList>
    </citation>
    <scope>NUCLEOTIDE SEQUENCE</scope>
</reference>
<feature type="compositionally biased region" description="Low complexity" evidence="2">
    <location>
        <begin position="52"/>
        <end position="63"/>
    </location>
</feature>
<feature type="coiled-coil region" evidence="1">
    <location>
        <begin position="74"/>
        <end position="101"/>
    </location>
</feature>
<accession>A0A7R8VPB1</accession>
<proteinExistence type="predicted"/>
<evidence type="ECO:0000256" key="1">
    <source>
        <dbReference type="SAM" id="Coils"/>
    </source>
</evidence>
<protein>
    <submittedName>
        <fullName evidence="3">Uncharacterized protein</fullName>
    </submittedName>
</protein>
<dbReference type="EMBL" id="OA569124">
    <property type="protein sequence ID" value="CAD7202229.1"/>
    <property type="molecule type" value="Genomic_DNA"/>
</dbReference>
<organism evidence="3">
    <name type="scientific">Timema douglasi</name>
    <name type="common">Walking stick</name>
    <dbReference type="NCBI Taxonomy" id="61478"/>
    <lineage>
        <taxon>Eukaryota</taxon>
        <taxon>Metazoa</taxon>
        <taxon>Ecdysozoa</taxon>
        <taxon>Arthropoda</taxon>
        <taxon>Hexapoda</taxon>
        <taxon>Insecta</taxon>
        <taxon>Pterygota</taxon>
        <taxon>Neoptera</taxon>
        <taxon>Polyneoptera</taxon>
        <taxon>Phasmatodea</taxon>
        <taxon>Timematodea</taxon>
        <taxon>Timematoidea</taxon>
        <taxon>Timematidae</taxon>
        <taxon>Timema</taxon>
    </lineage>
</organism>